<protein>
    <submittedName>
        <fullName evidence="2">Uncharacterized protein</fullName>
    </submittedName>
</protein>
<dbReference type="AlphaFoldDB" id="A0A250DT09"/>
<dbReference type="RefSeq" id="WP_095747189.1">
    <property type="nucleotide sequence ID" value="NZ_CP023284.1"/>
</dbReference>
<feature type="region of interest" description="Disordered" evidence="1">
    <location>
        <begin position="68"/>
        <end position="88"/>
    </location>
</feature>
<dbReference type="EMBL" id="CP023284">
    <property type="protein sequence ID" value="ATA57231.1"/>
    <property type="molecule type" value="Genomic_DNA"/>
</dbReference>
<evidence type="ECO:0000313" key="3">
    <source>
        <dbReference type="Proteomes" id="UP000217154"/>
    </source>
</evidence>
<name>A0A250DT09_9BURK</name>
<gene>
    <name evidence="2" type="ORF">CKY39_31395</name>
</gene>
<dbReference type="KEGG" id="vbo:CKY39_31395"/>
<evidence type="ECO:0000256" key="1">
    <source>
        <dbReference type="SAM" id="MobiDB-lite"/>
    </source>
</evidence>
<feature type="compositionally biased region" description="Basic and acidic residues" evidence="1">
    <location>
        <begin position="75"/>
        <end position="88"/>
    </location>
</feature>
<proteinExistence type="predicted"/>
<organism evidence="2 3">
    <name type="scientific">Variovorax boronicumulans</name>
    <dbReference type="NCBI Taxonomy" id="436515"/>
    <lineage>
        <taxon>Bacteria</taxon>
        <taxon>Pseudomonadati</taxon>
        <taxon>Pseudomonadota</taxon>
        <taxon>Betaproteobacteria</taxon>
        <taxon>Burkholderiales</taxon>
        <taxon>Comamonadaceae</taxon>
        <taxon>Variovorax</taxon>
    </lineage>
</organism>
<evidence type="ECO:0000313" key="2">
    <source>
        <dbReference type="EMBL" id="ATA57231.1"/>
    </source>
</evidence>
<reference evidence="2 3" key="1">
    <citation type="submission" date="2017-09" db="EMBL/GenBank/DDBJ databases">
        <title>The diverse metabolic capabilities of V. boronicumulans make it an excellent choice for continued studies on novel biodegradation.</title>
        <authorList>
            <person name="Sun S."/>
        </authorList>
    </citation>
    <scope>NUCLEOTIDE SEQUENCE [LARGE SCALE GENOMIC DNA]</scope>
    <source>
        <strain evidence="2 3">J1</strain>
    </source>
</reference>
<dbReference type="Proteomes" id="UP000217154">
    <property type="component" value="Chromosome"/>
</dbReference>
<sequence length="88" mass="9999">MPSVIEPTDQQLRDACERMARRFRWTDSFETVMQDACRSRLVRLAVAHPSAAGLAAARAPRLFVRRQPATTQPLFDRKRAASGERDDD</sequence>
<accession>A0A250DT09</accession>